<keyword evidence="2" id="KW-0812">Transmembrane</keyword>
<dbReference type="Gene3D" id="2.160.20.10">
    <property type="entry name" value="Single-stranded right-handed beta-helix, Pectin lyase-like"/>
    <property type="match status" value="1"/>
</dbReference>
<protein>
    <recommendedName>
        <fullName evidence="4">LamG-like jellyroll fold domain-containing protein</fullName>
    </recommendedName>
</protein>
<sequence length="691" mass="78342">MGRSGLTFWHLFHAAAKQTLYRYQKGKPDKIMFNAPVIVFAIIFSFLSARDIYVSKASLSQYEKDDYLLFDSFNDTLEAAHSRHPDYYPAVDAVDLGENGPILGPNFTQEVRIYTNKGRLDPDWGHIMGYTPQTLPPSDDDSDSPARTTVAGKDANKEAPSIWKYEGNKIRYGFGSGDRWNYAYVDSVLNQKGVWYHIATTFDGTNYRLYVNGEEVNNYLGCAGKVPYPTPVRYIGGARIGSGKFFGKIDEIRMWNYPRTQEQIQGKMNEELNGNESGLVAYYPMDIDNQYLLDRSGNNYHGVMIGPVVKSRYFSDDCPEPDGSMHCPYPTLESAFENVKAWDRIIMRGGRYTEFIMKDGINIEGTDYNWSPLAPDFGGPPTNTITIEPYPNENVVIDGTVSIDVDWEPYNYNGHTIFRAILDSAAIADEIQRPFRDVYGVWINDRYQVPAVTPNIKNPTDPSYGGPNDHVQGTYWAVDVVQAEIQDWDVDRDVGLARLDLLDTLEEWAYDPDNEMLYIYADEQFLPTSTNVRIRVLHRMLNIRYVANVEFRNIKFFGGSMDVGGMNILFEDCKFEHLHDITLPAYRNFGSLCCGLFSYNADFINCIFSRIPYVYSLKIRGVHSLVENCLFTNMDWWANPGGGGPGLGYVCRFVTFENSKIGGIGGSSLMEYCRIEDYTDECDCSGINRGA</sequence>
<dbReference type="InterPro" id="IPR012334">
    <property type="entry name" value="Pectin_lyas_fold"/>
</dbReference>
<dbReference type="InterPro" id="IPR011050">
    <property type="entry name" value="Pectin_lyase_fold/virulence"/>
</dbReference>
<accession>A0A382AM79</accession>
<keyword evidence="2" id="KW-1133">Transmembrane helix</keyword>
<evidence type="ECO:0000313" key="3">
    <source>
        <dbReference type="EMBL" id="SVB02097.1"/>
    </source>
</evidence>
<evidence type="ECO:0000256" key="2">
    <source>
        <dbReference type="SAM" id="Phobius"/>
    </source>
</evidence>
<dbReference type="AlphaFoldDB" id="A0A382AM79"/>
<evidence type="ECO:0008006" key="4">
    <source>
        <dbReference type="Google" id="ProtNLM"/>
    </source>
</evidence>
<reference evidence="3" key="1">
    <citation type="submission" date="2018-05" db="EMBL/GenBank/DDBJ databases">
        <authorList>
            <person name="Lanie J.A."/>
            <person name="Ng W.-L."/>
            <person name="Kazmierczak K.M."/>
            <person name="Andrzejewski T.M."/>
            <person name="Davidsen T.M."/>
            <person name="Wayne K.J."/>
            <person name="Tettelin H."/>
            <person name="Glass J.I."/>
            <person name="Rusch D."/>
            <person name="Podicherti R."/>
            <person name="Tsui H.-C.T."/>
            <person name="Winkler M.E."/>
        </authorList>
    </citation>
    <scope>NUCLEOTIDE SEQUENCE</scope>
</reference>
<gene>
    <name evidence="3" type="ORF">METZ01_LOCUS154951</name>
</gene>
<dbReference type="SUPFAM" id="SSF51126">
    <property type="entry name" value="Pectin lyase-like"/>
    <property type="match status" value="1"/>
</dbReference>
<organism evidence="3">
    <name type="scientific">marine metagenome</name>
    <dbReference type="NCBI Taxonomy" id="408172"/>
    <lineage>
        <taxon>unclassified sequences</taxon>
        <taxon>metagenomes</taxon>
        <taxon>ecological metagenomes</taxon>
    </lineage>
</organism>
<evidence type="ECO:0000256" key="1">
    <source>
        <dbReference type="SAM" id="MobiDB-lite"/>
    </source>
</evidence>
<dbReference type="SUPFAM" id="SSF49899">
    <property type="entry name" value="Concanavalin A-like lectins/glucanases"/>
    <property type="match status" value="1"/>
</dbReference>
<feature type="region of interest" description="Disordered" evidence="1">
    <location>
        <begin position="131"/>
        <end position="154"/>
    </location>
</feature>
<feature type="non-terminal residue" evidence="3">
    <location>
        <position position="691"/>
    </location>
</feature>
<dbReference type="Pfam" id="PF13385">
    <property type="entry name" value="Laminin_G_3"/>
    <property type="match status" value="1"/>
</dbReference>
<feature type="transmembrane region" description="Helical" evidence="2">
    <location>
        <begin position="31"/>
        <end position="49"/>
    </location>
</feature>
<dbReference type="Gene3D" id="2.60.120.200">
    <property type="match status" value="1"/>
</dbReference>
<name>A0A382AM79_9ZZZZ</name>
<proteinExistence type="predicted"/>
<dbReference type="EMBL" id="UINC01025813">
    <property type="protein sequence ID" value="SVB02097.1"/>
    <property type="molecule type" value="Genomic_DNA"/>
</dbReference>
<dbReference type="InterPro" id="IPR013320">
    <property type="entry name" value="ConA-like_dom_sf"/>
</dbReference>
<keyword evidence="2" id="KW-0472">Membrane</keyword>